<comment type="caution">
    <text evidence="2">The sequence shown here is derived from an EMBL/GenBank/DDBJ whole genome shotgun (WGS) entry which is preliminary data.</text>
</comment>
<accession>A0A9J6BSK1</accession>
<proteinExistence type="predicted"/>
<sequence>MASRGVIVEGRANFFPINFHENIQLIQYRVDFEPEVDATLLKKKIITKNEDLLNLSPRYVFDGSSLYTQSNVNSEVDATYDGRPYKIILRRTGIVDENDENGLFQTFNLIMKTTMAKLNLQNIKRDYFDPLAKIEIPDHNIELWPGYQTSIRQYDAGLLMNSEIIHKFMRKETIYDITRRLMREDNNNWQEKLKREILGTTVLTDYTNKTYVIDDIAFNMNPNSTFRLANGEEMNICRLLHV</sequence>
<dbReference type="OrthoDB" id="8195769at2759"/>
<dbReference type="Proteomes" id="UP001107558">
    <property type="component" value="Chromosome 3"/>
</dbReference>
<reference evidence="2" key="1">
    <citation type="submission" date="2021-03" db="EMBL/GenBank/DDBJ databases">
        <title>Chromosome level genome of the anhydrobiotic midge Polypedilum vanderplanki.</title>
        <authorList>
            <person name="Yoshida Y."/>
            <person name="Kikawada T."/>
            <person name="Gusev O."/>
        </authorList>
    </citation>
    <scope>NUCLEOTIDE SEQUENCE</scope>
    <source>
        <strain evidence="2">NIAS01</strain>
        <tissue evidence="2">Whole body or cell culture</tissue>
    </source>
</reference>
<dbReference type="GO" id="GO:0003723">
    <property type="term" value="F:RNA binding"/>
    <property type="evidence" value="ECO:0007669"/>
    <property type="project" value="InterPro"/>
</dbReference>
<dbReference type="PROSITE" id="PS50821">
    <property type="entry name" value="PAZ"/>
    <property type="match status" value="1"/>
</dbReference>
<dbReference type="PANTHER" id="PTHR22891">
    <property type="entry name" value="EUKARYOTIC TRANSLATION INITIATION FACTOR 2C"/>
    <property type="match status" value="1"/>
</dbReference>
<feature type="domain" description="PAZ" evidence="1">
    <location>
        <begin position="173"/>
        <end position="242"/>
    </location>
</feature>
<keyword evidence="3" id="KW-1185">Reference proteome</keyword>
<dbReference type="InterPro" id="IPR036085">
    <property type="entry name" value="PAZ_dom_sf"/>
</dbReference>
<dbReference type="Gene3D" id="2.170.260.10">
    <property type="entry name" value="paz domain"/>
    <property type="match status" value="1"/>
</dbReference>
<dbReference type="EMBL" id="JADBJN010000003">
    <property type="protein sequence ID" value="KAG5672589.1"/>
    <property type="molecule type" value="Genomic_DNA"/>
</dbReference>
<dbReference type="Pfam" id="PF23278">
    <property type="entry name" value="Piwi_N"/>
    <property type="match status" value="1"/>
</dbReference>
<gene>
    <name evidence="2" type="ORF">PVAND_002705</name>
</gene>
<protein>
    <recommendedName>
        <fullName evidence="1">PAZ domain-containing protein</fullName>
    </recommendedName>
</protein>
<dbReference type="GO" id="GO:0004521">
    <property type="term" value="F:RNA endonuclease activity"/>
    <property type="evidence" value="ECO:0007669"/>
    <property type="project" value="UniProtKB-ARBA"/>
</dbReference>
<dbReference type="Pfam" id="PF02170">
    <property type="entry name" value="PAZ"/>
    <property type="match status" value="1"/>
</dbReference>
<dbReference type="SUPFAM" id="SSF101690">
    <property type="entry name" value="PAZ domain"/>
    <property type="match status" value="1"/>
</dbReference>
<dbReference type="GO" id="GO:0005737">
    <property type="term" value="C:cytoplasm"/>
    <property type="evidence" value="ECO:0007669"/>
    <property type="project" value="UniProtKB-ARBA"/>
</dbReference>
<name>A0A9J6BSK1_POLVA</name>
<evidence type="ECO:0000259" key="1">
    <source>
        <dbReference type="PROSITE" id="PS50821"/>
    </source>
</evidence>
<evidence type="ECO:0000313" key="3">
    <source>
        <dbReference type="Proteomes" id="UP001107558"/>
    </source>
</evidence>
<dbReference type="AlphaFoldDB" id="A0A9J6BSK1"/>
<dbReference type="GO" id="GO:0035194">
    <property type="term" value="P:regulatory ncRNA-mediated post-transcriptional gene silencing"/>
    <property type="evidence" value="ECO:0007669"/>
    <property type="project" value="UniProtKB-ARBA"/>
</dbReference>
<evidence type="ECO:0000313" key="2">
    <source>
        <dbReference type="EMBL" id="KAG5672589.1"/>
    </source>
</evidence>
<dbReference type="InterPro" id="IPR003100">
    <property type="entry name" value="PAZ_dom"/>
</dbReference>
<organism evidence="2 3">
    <name type="scientific">Polypedilum vanderplanki</name>
    <name type="common">Sleeping chironomid midge</name>
    <dbReference type="NCBI Taxonomy" id="319348"/>
    <lineage>
        <taxon>Eukaryota</taxon>
        <taxon>Metazoa</taxon>
        <taxon>Ecdysozoa</taxon>
        <taxon>Arthropoda</taxon>
        <taxon>Hexapoda</taxon>
        <taxon>Insecta</taxon>
        <taxon>Pterygota</taxon>
        <taxon>Neoptera</taxon>
        <taxon>Endopterygota</taxon>
        <taxon>Diptera</taxon>
        <taxon>Nematocera</taxon>
        <taxon>Chironomoidea</taxon>
        <taxon>Chironomidae</taxon>
        <taxon>Chironominae</taxon>
        <taxon>Polypedilum</taxon>
        <taxon>Polypedilum</taxon>
    </lineage>
</organism>